<reference evidence="1" key="2">
    <citation type="submission" date="2014-07" db="EMBL/GenBank/DDBJ databases">
        <title>Initial genome analysis of the psychrotolerant acidophile Acidithiobacillus ferrivorans CF27: insights into iron and sulfur oxidation pathways and into biofilm formation.</title>
        <authorList>
            <person name="Talla E."/>
            <person name="Hedrich S."/>
            <person name="Mangenot S."/>
            <person name="Ji B."/>
            <person name="Johnson D.B."/>
            <person name="Barbe V."/>
            <person name="Bonnefoy V."/>
        </authorList>
    </citation>
    <scope>NUCLEOTIDE SEQUENCE [LARGE SCALE GENOMIC DNA]</scope>
    <source>
        <strain evidence="1">CF27</strain>
    </source>
</reference>
<organism evidence="1">
    <name type="scientific">Acidithiobacillus ferrivorans</name>
    <dbReference type="NCBI Taxonomy" id="160808"/>
    <lineage>
        <taxon>Bacteria</taxon>
        <taxon>Pseudomonadati</taxon>
        <taxon>Pseudomonadota</taxon>
        <taxon>Acidithiobacillia</taxon>
        <taxon>Acidithiobacillales</taxon>
        <taxon>Acidithiobacillaceae</taxon>
        <taxon>Acidithiobacillus</taxon>
    </lineage>
</organism>
<sequence>MMSMDLGFHSGEGQMTEYTIREENGCTFVFGSLPITALVKLTGGDAKNKVMDADLARMAEANFAWGKPEDLERAKDQYRGPAVARIKSSPIAASLDDSAIQWLATGEQGLSSSAIFWTVNAHLKFPDGKDPKHAAYPHDPSDLGRCRKLLEQVPSVWERFAPVMGTLAGPVWAALVENWGDLCATMDREAPDWRDGKGTATETYRLMQEIIAGAQPYEQGR</sequence>
<proteinExistence type="predicted"/>
<protein>
    <submittedName>
        <fullName evidence="1">Uncharacterized protein</fullName>
    </submittedName>
</protein>
<reference evidence="1" key="1">
    <citation type="submission" date="2014-03" db="EMBL/GenBank/DDBJ databases">
        <authorList>
            <person name="Genoscope - CEA"/>
        </authorList>
    </citation>
    <scope>NUCLEOTIDE SEQUENCE [LARGE SCALE GENOMIC DNA]</scope>
    <source>
        <strain evidence="1">CF27</strain>
    </source>
</reference>
<gene>
    <name evidence="1" type="ORF">AFERRI_400386</name>
</gene>
<accession>A0A060UQA0</accession>
<name>A0A060UQA0_9PROT</name>
<comment type="caution">
    <text evidence="1">The sequence shown here is derived from an EMBL/GenBank/DDBJ whole genome shotgun (WGS) entry which is preliminary data.</text>
</comment>
<evidence type="ECO:0000313" key="1">
    <source>
        <dbReference type="EMBL" id="CDQ10605.1"/>
    </source>
</evidence>
<dbReference type="AlphaFoldDB" id="A0A060UQA0"/>
<dbReference type="EMBL" id="CCCS020000035">
    <property type="protein sequence ID" value="CDQ10605.1"/>
    <property type="molecule type" value="Genomic_DNA"/>
</dbReference>